<dbReference type="PANTHER" id="PTHR11926:SF1541">
    <property type="entry name" value="GLYCOSYLTRANSFERASE"/>
    <property type="match status" value="1"/>
</dbReference>
<evidence type="ECO:0000256" key="3">
    <source>
        <dbReference type="RuleBase" id="RU003718"/>
    </source>
</evidence>
<dbReference type="InterPro" id="IPR002213">
    <property type="entry name" value="UDP_glucos_trans"/>
</dbReference>
<dbReference type="InterPro" id="IPR035595">
    <property type="entry name" value="UDP_glycos_trans_CS"/>
</dbReference>
<keyword evidence="8" id="KW-1185">Reference proteome</keyword>
<dbReference type="SMR" id="A0A072VRK6"/>
<dbReference type="Proteomes" id="UP000265566">
    <property type="component" value="Chromosome 1"/>
</dbReference>
<dbReference type="PROSITE" id="PS00375">
    <property type="entry name" value="UDPGT"/>
    <property type="match status" value="1"/>
</dbReference>
<name>A0A072VRK6_MEDTR</name>
<dbReference type="AlphaFoldDB" id="A0A072VRK6"/>
<evidence type="ECO:0000313" key="9">
    <source>
        <dbReference type="Proteomes" id="UP000265566"/>
    </source>
</evidence>
<keyword evidence="3 6" id="KW-0328">Glycosyltransferase</keyword>
<reference evidence="6" key="5">
    <citation type="journal article" date="2018" name="Nat. Plants">
        <title>Whole-genome landscape of Medicago truncatula symbiotic genes.</title>
        <authorList>
            <person name="Pecrix Y."/>
            <person name="Gamas P."/>
            <person name="Carrere S."/>
        </authorList>
    </citation>
    <scope>NUCLEOTIDE SEQUENCE</scope>
    <source>
        <tissue evidence="6">Leaves</tissue>
    </source>
</reference>
<keyword evidence="2 3" id="KW-0808">Transferase</keyword>
<dbReference type="EMBL" id="PSQE01000001">
    <property type="protein sequence ID" value="RHN82243.1"/>
    <property type="molecule type" value="Genomic_DNA"/>
</dbReference>
<evidence type="ECO:0000313" key="6">
    <source>
        <dbReference type="EMBL" id="RHN82243.1"/>
    </source>
</evidence>
<dbReference type="Proteomes" id="UP000002051">
    <property type="component" value="Unassembled WGS sequence"/>
</dbReference>
<reference evidence="5 8" key="1">
    <citation type="journal article" date="2011" name="Nature">
        <title>The Medicago genome provides insight into the evolution of rhizobial symbioses.</title>
        <authorList>
            <person name="Young N.D."/>
            <person name="Debelle F."/>
            <person name="Oldroyd G.E."/>
            <person name="Geurts R."/>
            <person name="Cannon S.B."/>
            <person name="Udvardi M.K."/>
            <person name="Benedito V.A."/>
            <person name="Mayer K.F."/>
            <person name="Gouzy J."/>
            <person name="Schoof H."/>
            <person name="Van de Peer Y."/>
            <person name="Proost S."/>
            <person name="Cook D.R."/>
            <person name="Meyers B.C."/>
            <person name="Spannagl M."/>
            <person name="Cheung F."/>
            <person name="De Mita S."/>
            <person name="Krishnakumar V."/>
            <person name="Gundlach H."/>
            <person name="Zhou S."/>
            <person name="Mudge J."/>
            <person name="Bharti A.K."/>
            <person name="Murray J.D."/>
            <person name="Naoumkina M.A."/>
            <person name="Rosen B."/>
            <person name="Silverstein K.A."/>
            <person name="Tang H."/>
            <person name="Rombauts S."/>
            <person name="Zhao P.X."/>
            <person name="Zhou P."/>
            <person name="Barbe V."/>
            <person name="Bardou P."/>
            <person name="Bechner M."/>
            <person name="Bellec A."/>
            <person name="Berger A."/>
            <person name="Berges H."/>
            <person name="Bidwell S."/>
            <person name="Bisseling T."/>
            <person name="Choisne N."/>
            <person name="Couloux A."/>
            <person name="Denny R."/>
            <person name="Deshpande S."/>
            <person name="Dai X."/>
            <person name="Doyle J.J."/>
            <person name="Dudez A.M."/>
            <person name="Farmer A.D."/>
            <person name="Fouteau S."/>
            <person name="Franken C."/>
            <person name="Gibelin C."/>
            <person name="Gish J."/>
            <person name="Goldstein S."/>
            <person name="Gonzalez A.J."/>
            <person name="Green P.J."/>
            <person name="Hallab A."/>
            <person name="Hartog M."/>
            <person name="Hua A."/>
            <person name="Humphray S.J."/>
            <person name="Jeong D.H."/>
            <person name="Jing Y."/>
            <person name="Jocker A."/>
            <person name="Kenton S.M."/>
            <person name="Kim D.J."/>
            <person name="Klee K."/>
            <person name="Lai H."/>
            <person name="Lang C."/>
            <person name="Lin S."/>
            <person name="Macmil S.L."/>
            <person name="Magdelenat G."/>
            <person name="Matthews L."/>
            <person name="McCorrison J."/>
            <person name="Monaghan E.L."/>
            <person name="Mun J.H."/>
            <person name="Najar F.Z."/>
            <person name="Nicholson C."/>
            <person name="Noirot C."/>
            <person name="O'Bleness M."/>
            <person name="Paule C.R."/>
            <person name="Poulain J."/>
            <person name="Prion F."/>
            <person name="Qin B."/>
            <person name="Qu C."/>
            <person name="Retzel E.F."/>
            <person name="Riddle C."/>
            <person name="Sallet E."/>
            <person name="Samain S."/>
            <person name="Samson N."/>
            <person name="Sanders I."/>
            <person name="Saurat O."/>
            <person name="Scarpelli C."/>
            <person name="Schiex T."/>
            <person name="Segurens B."/>
            <person name="Severin A.J."/>
            <person name="Sherrier D.J."/>
            <person name="Shi R."/>
            <person name="Sims S."/>
            <person name="Singer S.R."/>
            <person name="Sinharoy S."/>
            <person name="Sterck L."/>
            <person name="Viollet A."/>
            <person name="Wang B.B."/>
            <person name="Wang K."/>
            <person name="Wang M."/>
            <person name="Wang X."/>
            <person name="Warfsmann J."/>
            <person name="Weissenbach J."/>
            <person name="White D.D."/>
            <person name="White J.D."/>
            <person name="Wiley G.B."/>
            <person name="Wincker P."/>
            <person name="Xing Y."/>
            <person name="Yang L."/>
            <person name="Yao Z."/>
            <person name="Ying F."/>
            <person name="Zhai J."/>
            <person name="Zhou L."/>
            <person name="Zuber A."/>
            <person name="Denarie J."/>
            <person name="Dixon R.A."/>
            <person name="May G.D."/>
            <person name="Schwartz D.C."/>
            <person name="Rogers J."/>
            <person name="Quetier F."/>
            <person name="Town C.D."/>
            <person name="Roe B.A."/>
        </authorList>
    </citation>
    <scope>NUCLEOTIDE SEQUENCE [LARGE SCALE GENOMIC DNA]</scope>
    <source>
        <strain evidence="5">A17</strain>
        <strain evidence="7 8">cv. Jemalong A17</strain>
    </source>
</reference>
<dbReference type="SUPFAM" id="SSF53756">
    <property type="entry name" value="UDP-Glycosyltransferase/glycogen phosphorylase"/>
    <property type="match status" value="1"/>
</dbReference>
<dbReference type="GO" id="GO:0005737">
    <property type="term" value="C:cytoplasm"/>
    <property type="evidence" value="ECO:0000318"/>
    <property type="project" value="GO_Central"/>
</dbReference>
<evidence type="ECO:0000256" key="2">
    <source>
        <dbReference type="ARBA" id="ARBA00022679"/>
    </source>
</evidence>
<dbReference type="KEGG" id="mtr:25485386"/>
<evidence type="ECO:0000313" key="7">
    <source>
        <dbReference type="EnsemblPlants" id="KEH44073"/>
    </source>
</evidence>
<dbReference type="ExpressionAtlas" id="A0A072VRK6">
    <property type="expression patterns" value="differential"/>
</dbReference>
<proteinExistence type="inferred from homology"/>
<sequence>MTYEDPIKLLLVSFPAQGHINHLVGLGKYLAAKGATVIFTTTETAGKNMRAANNIIDKLATPIGDGTFAFEFFDDGLPDGDRSAFRALQHSAEIEVAGRPSISQMIKNHADLNKPFSCIINNYFFPWVCDVANEHNIPSVLSWTNSAAVFTTYYNYVHKLTPFPTNEEPYIDVQLIPSRVLKYNEISDLVHPFCSFPFLGKLVLEEFKDLSKVFCVLVDTYEELEHEFIDYISKKSIPIRTVGPSFKNPNAKGASNIHGDFAKSNDDDKIIEWLDTKPKDSVVYVSFGTLVNYPQEQMNEIVYGLLNSQVSFLWSLSNPGVLPDDFLEETNERGKVVEWSPQVDVLAHPSVACFITHCGWNSSIEALSLGVPVLTFPSRGDQLTNAKFLVDVFGVGIKMGSGWAVNNKLVTRDEVKKCLLEATIGEKAEKLKQNANKWKKKAEEALAVGGSSDRNLDEFMEDIKKHASLINNVNI</sequence>
<dbReference type="EnsemblPlants" id="KEH44073">
    <property type="protein sequence ID" value="KEH44073"/>
    <property type="gene ID" value="MTR_1g107285"/>
</dbReference>
<evidence type="ECO:0000256" key="1">
    <source>
        <dbReference type="ARBA" id="ARBA00009995"/>
    </source>
</evidence>
<accession>A0A072VRK6</accession>
<comment type="similarity">
    <text evidence="1 3">Belongs to the UDP-glycosyltransferase family.</text>
</comment>
<dbReference type="CDD" id="cd03784">
    <property type="entry name" value="GT1_Gtf-like"/>
    <property type="match status" value="1"/>
</dbReference>
<dbReference type="HOGENOM" id="CLU_001724_0_1_1"/>
<dbReference type="FunFam" id="3.40.50.2000:FF:000019">
    <property type="entry name" value="Glycosyltransferase"/>
    <property type="match status" value="1"/>
</dbReference>
<dbReference type="Gramene" id="rna6388">
    <property type="protein sequence ID" value="RHN82243.1"/>
    <property type="gene ID" value="gene6388"/>
</dbReference>
<dbReference type="GO" id="GO:0080043">
    <property type="term" value="F:quercetin 3-O-glucosyltransferase activity"/>
    <property type="evidence" value="ECO:0000318"/>
    <property type="project" value="GO_Central"/>
</dbReference>
<dbReference type="GO" id="GO:0080044">
    <property type="term" value="F:quercetin 7-O-glucosyltransferase activity"/>
    <property type="evidence" value="ECO:0000318"/>
    <property type="project" value="GO_Central"/>
</dbReference>
<dbReference type="EMBL" id="CM001217">
    <property type="protein sequence ID" value="KEH44073.1"/>
    <property type="molecule type" value="Genomic_DNA"/>
</dbReference>
<dbReference type="Pfam" id="PF00201">
    <property type="entry name" value="UDPGT"/>
    <property type="match status" value="1"/>
</dbReference>
<organism evidence="5 8">
    <name type="scientific">Medicago truncatula</name>
    <name type="common">Barrel medic</name>
    <name type="synonym">Medicago tribuloides</name>
    <dbReference type="NCBI Taxonomy" id="3880"/>
    <lineage>
        <taxon>Eukaryota</taxon>
        <taxon>Viridiplantae</taxon>
        <taxon>Streptophyta</taxon>
        <taxon>Embryophyta</taxon>
        <taxon>Tracheophyta</taxon>
        <taxon>Spermatophyta</taxon>
        <taxon>Magnoliopsida</taxon>
        <taxon>eudicotyledons</taxon>
        <taxon>Gunneridae</taxon>
        <taxon>Pentapetalae</taxon>
        <taxon>rosids</taxon>
        <taxon>fabids</taxon>
        <taxon>Fabales</taxon>
        <taxon>Fabaceae</taxon>
        <taxon>Papilionoideae</taxon>
        <taxon>50 kb inversion clade</taxon>
        <taxon>NPAAA clade</taxon>
        <taxon>Hologalegina</taxon>
        <taxon>IRL clade</taxon>
        <taxon>Trifolieae</taxon>
        <taxon>Medicago</taxon>
    </lineage>
</organism>
<evidence type="ECO:0000256" key="4">
    <source>
        <dbReference type="RuleBase" id="RU362057"/>
    </source>
</evidence>
<dbReference type="EC" id="2.4.1.-" evidence="4"/>
<reference evidence="7" key="3">
    <citation type="submission" date="2015-04" db="UniProtKB">
        <authorList>
            <consortium name="EnsemblPlants"/>
        </authorList>
    </citation>
    <scope>IDENTIFICATION</scope>
    <source>
        <strain evidence="7">cv. Jemalong A17</strain>
    </source>
</reference>
<reference evidence="9" key="4">
    <citation type="journal article" date="2018" name="Nat. Plants">
        <title>Whole-genome landscape of Medicago truncatula symbiotic genes.</title>
        <authorList>
            <person name="Pecrix Y."/>
            <person name="Staton S.E."/>
            <person name="Sallet E."/>
            <person name="Lelandais-Briere C."/>
            <person name="Moreau S."/>
            <person name="Carrere S."/>
            <person name="Blein T."/>
            <person name="Jardinaud M.F."/>
            <person name="Latrasse D."/>
            <person name="Zouine M."/>
            <person name="Zahm M."/>
            <person name="Kreplak J."/>
            <person name="Mayjonade B."/>
            <person name="Satge C."/>
            <person name="Perez M."/>
            <person name="Cauet S."/>
            <person name="Marande W."/>
            <person name="Chantry-Darmon C."/>
            <person name="Lopez-Roques C."/>
            <person name="Bouchez O."/>
            <person name="Berard A."/>
            <person name="Debelle F."/>
            <person name="Munos S."/>
            <person name="Bendahmane A."/>
            <person name="Berges H."/>
            <person name="Niebel A."/>
            <person name="Buitink J."/>
            <person name="Frugier F."/>
            <person name="Benhamed M."/>
            <person name="Crespi M."/>
            <person name="Gouzy J."/>
            <person name="Gamas P."/>
        </authorList>
    </citation>
    <scope>NUCLEOTIDE SEQUENCE [LARGE SCALE GENOMIC DNA]</scope>
    <source>
        <strain evidence="9">cv. Jemalong A17</strain>
    </source>
</reference>
<dbReference type="OrthoDB" id="5835829at2759"/>
<dbReference type="Gene3D" id="3.40.50.2000">
    <property type="entry name" value="Glycogen Phosphorylase B"/>
    <property type="match status" value="2"/>
</dbReference>
<dbReference type="PANTHER" id="PTHR11926">
    <property type="entry name" value="GLUCOSYL/GLUCURONOSYL TRANSFERASES"/>
    <property type="match status" value="1"/>
</dbReference>
<gene>
    <name evidence="7" type="primary">25485386</name>
    <name evidence="5" type="ordered locus">MTR_1g107285</name>
    <name evidence="6" type="ORF">MtrunA17_Chr1g0207831</name>
</gene>
<evidence type="ECO:0000313" key="8">
    <source>
        <dbReference type="Proteomes" id="UP000002051"/>
    </source>
</evidence>
<reference evidence="5 8" key="2">
    <citation type="journal article" date="2014" name="BMC Genomics">
        <title>An improved genome release (version Mt4.0) for the model legume Medicago truncatula.</title>
        <authorList>
            <person name="Tang H."/>
            <person name="Krishnakumar V."/>
            <person name="Bidwell S."/>
            <person name="Rosen B."/>
            <person name="Chan A."/>
            <person name="Zhou S."/>
            <person name="Gentzbittel L."/>
            <person name="Childs K.L."/>
            <person name="Yandell M."/>
            <person name="Gundlach H."/>
            <person name="Mayer K.F."/>
            <person name="Schwartz D.C."/>
            <person name="Town C.D."/>
        </authorList>
    </citation>
    <scope>GENOME REANNOTATION</scope>
    <source>
        <strain evidence="5">A17</strain>
        <strain evidence="7 8">cv. Jemalong A17</strain>
    </source>
</reference>
<protein>
    <recommendedName>
        <fullName evidence="4">Glycosyltransferase</fullName>
        <ecNumber evidence="4">2.4.1.-</ecNumber>
    </recommendedName>
</protein>
<evidence type="ECO:0000313" key="5">
    <source>
        <dbReference type="EMBL" id="KEH44073.1"/>
    </source>
</evidence>